<dbReference type="EMBL" id="JBANMG010000010">
    <property type="protein sequence ID" value="KAK6948286.1"/>
    <property type="molecule type" value="Genomic_DNA"/>
</dbReference>
<keyword evidence="3" id="KW-1185">Reference proteome</keyword>
<organism evidence="2 3">
    <name type="scientific">Daldinia eschscholtzii</name>
    <dbReference type="NCBI Taxonomy" id="292717"/>
    <lineage>
        <taxon>Eukaryota</taxon>
        <taxon>Fungi</taxon>
        <taxon>Dikarya</taxon>
        <taxon>Ascomycota</taxon>
        <taxon>Pezizomycotina</taxon>
        <taxon>Sordariomycetes</taxon>
        <taxon>Xylariomycetidae</taxon>
        <taxon>Xylariales</taxon>
        <taxon>Hypoxylaceae</taxon>
        <taxon>Daldinia</taxon>
    </lineage>
</organism>
<dbReference type="InterPro" id="IPR045518">
    <property type="entry name" value="2EXR"/>
</dbReference>
<evidence type="ECO:0000313" key="2">
    <source>
        <dbReference type="EMBL" id="KAK6948286.1"/>
    </source>
</evidence>
<dbReference type="Pfam" id="PF20150">
    <property type="entry name" value="2EXR"/>
    <property type="match status" value="1"/>
</dbReference>
<reference evidence="2 3" key="1">
    <citation type="journal article" date="2024" name="Front Chem Biol">
        <title>Unveiling the potential of Daldinia eschscholtzii MFLUCC 19-0629 through bioactivity and bioinformatics studies for enhanced sustainable agriculture production.</title>
        <authorList>
            <person name="Brooks S."/>
            <person name="Weaver J.A."/>
            <person name="Klomchit A."/>
            <person name="Alharthi S.A."/>
            <person name="Onlamun T."/>
            <person name="Nurani R."/>
            <person name="Vong T.K."/>
            <person name="Alberti F."/>
            <person name="Greco C."/>
        </authorList>
    </citation>
    <scope>NUCLEOTIDE SEQUENCE [LARGE SCALE GENOMIC DNA]</scope>
    <source>
        <strain evidence="2">MFLUCC 19-0629</strain>
    </source>
</reference>
<gene>
    <name evidence="2" type="ORF">Daesc_010051</name>
</gene>
<evidence type="ECO:0000313" key="3">
    <source>
        <dbReference type="Proteomes" id="UP001369815"/>
    </source>
</evidence>
<sequence>MQLYYMDVENSMQELSLEETTSVVMEDQPGESMDLTSVGNVVQHSGFPKFESLPPSVQRKIWKFAMDAREPRHVYLTDGTRLCQPVPALVDVCRMARSVAFEDGRVFQLGDGRFTWFCPSKDFVYWDSFRYNLGELTSEVRNLIIPYYGPDSDRRIIRAMSDLFLGGNPSQLETIFVVVSSAIAHGDWSEQSVSRFFGDRTIIAPALTQVDSLIDVVDDKEMVLPEAARNMWRESKEINFDDSGVWSDYAGDLLLAWINLTGHFCNDISAADFPDFEKEELMHPSGTTWWDWFATHEPLIVPTMAFMNNDGARAFGF</sequence>
<accession>A0AAX6M782</accession>
<comment type="caution">
    <text evidence="2">The sequence shown here is derived from an EMBL/GenBank/DDBJ whole genome shotgun (WGS) entry which is preliminary data.</text>
</comment>
<proteinExistence type="predicted"/>
<evidence type="ECO:0000259" key="1">
    <source>
        <dbReference type="Pfam" id="PF20150"/>
    </source>
</evidence>
<dbReference type="Proteomes" id="UP001369815">
    <property type="component" value="Unassembled WGS sequence"/>
</dbReference>
<protein>
    <recommendedName>
        <fullName evidence="1">2EXR domain-containing protein</fullName>
    </recommendedName>
</protein>
<dbReference type="AlphaFoldDB" id="A0AAX6M782"/>
<feature type="domain" description="2EXR" evidence="1">
    <location>
        <begin position="47"/>
        <end position="123"/>
    </location>
</feature>
<name>A0AAX6M782_9PEZI</name>